<dbReference type="GO" id="GO:0016758">
    <property type="term" value="F:hexosyltransferase activity"/>
    <property type="evidence" value="ECO:0007669"/>
    <property type="project" value="UniProtKB-ARBA"/>
</dbReference>
<dbReference type="InterPro" id="IPR029044">
    <property type="entry name" value="Nucleotide-diphossugar_trans"/>
</dbReference>
<proteinExistence type="predicted"/>
<organism evidence="2 3">
    <name type="scientific">Qingrenia yutianensis</name>
    <dbReference type="NCBI Taxonomy" id="2763676"/>
    <lineage>
        <taxon>Bacteria</taxon>
        <taxon>Bacillati</taxon>
        <taxon>Bacillota</taxon>
        <taxon>Clostridia</taxon>
        <taxon>Eubacteriales</taxon>
        <taxon>Oscillospiraceae</taxon>
        <taxon>Qingrenia</taxon>
    </lineage>
</organism>
<name>A0A926IRD6_9FIRM</name>
<reference evidence="2" key="1">
    <citation type="submission" date="2020-08" db="EMBL/GenBank/DDBJ databases">
        <title>Genome public.</title>
        <authorList>
            <person name="Liu C."/>
            <person name="Sun Q."/>
        </authorList>
    </citation>
    <scope>NUCLEOTIDE SEQUENCE</scope>
    <source>
        <strain evidence="2">NSJ-50</strain>
    </source>
</reference>
<gene>
    <name evidence="2" type="ORF">H8706_00245</name>
</gene>
<sequence>MPKLSVIVAAYNAEKYLDRCIVSCLNQTEFAQNCELIVINDGSSDGTENILVKYKNNIKIINLEKNSGSVARVRNIGLDAANGEYITFLDADDWYEKNALKLIFDGLERYNPDIIRFGYTLVYPDGTRKLPNKKIERDEFAEKKDFTEKIYPKFINGIELNSVWAVFRRETVKNIRFCDKLKTAEDLAFAVEAYTNAQNVLFITEPIYCYYRAPGSLTGSGTAILKKYKYNFMISAKILRYLKKWNLSTAKWKFLTLVRPIRLTLDKLKRK</sequence>
<evidence type="ECO:0000313" key="3">
    <source>
        <dbReference type="Proteomes" id="UP000647416"/>
    </source>
</evidence>
<dbReference type="SUPFAM" id="SSF53448">
    <property type="entry name" value="Nucleotide-diphospho-sugar transferases"/>
    <property type="match status" value="1"/>
</dbReference>
<protein>
    <submittedName>
        <fullName evidence="2">Glycosyltransferase family 2 protein</fullName>
    </submittedName>
</protein>
<dbReference type="InterPro" id="IPR001173">
    <property type="entry name" value="Glyco_trans_2-like"/>
</dbReference>
<feature type="domain" description="Glycosyltransferase 2-like" evidence="1">
    <location>
        <begin position="5"/>
        <end position="173"/>
    </location>
</feature>
<keyword evidence="3" id="KW-1185">Reference proteome</keyword>
<dbReference type="PANTHER" id="PTHR22916:SF3">
    <property type="entry name" value="UDP-GLCNAC:BETAGAL BETA-1,3-N-ACETYLGLUCOSAMINYLTRANSFERASE-LIKE PROTEIN 1"/>
    <property type="match status" value="1"/>
</dbReference>
<dbReference type="Proteomes" id="UP000647416">
    <property type="component" value="Unassembled WGS sequence"/>
</dbReference>
<dbReference type="PANTHER" id="PTHR22916">
    <property type="entry name" value="GLYCOSYLTRANSFERASE"/>
    <property type="match status" value="1"/>
</dbReference>
<dbReference type="AlphaFoldDB" id="A0A926IRD6"/>
<dbReference type="CDD" id="cd00761">
    <property type="entry name" value="Glyco_tranf_GTA_type"/>
    <property type="match status" value="1"/>
</dbReference>
<evidence type="ECO:0000259" key="1">
    <source>
        <dbReference type="Pfam" id="PF00535"/>
    </source>
</evidence>
<accession>A0A926IRD6</accession>
<comment type="caution">
    <text evidence="2">The sequence shown here is derived from an EMBL/GenBank/DDBJ whole genome shotgun (WGS) entry which is preliminary data.</text>
</comment>
<dbReference type="EMBL" id="JACRTE010000001">
    <property type="protein sequence ID" value="MBC8595304.1"/>
    <property type="molecule type" value="Genomic_DNA"/>
</dbReference>
<dbReference type="Gene3D" id="3.90.550.10">
    <property type="entry name" value="Spore Coat Polysaccharide Biosynthesis Protein SpsA, Chain A"/>
    <property type="match status" value="1"/>
</dbReference>
<dbReference type="RefSeq" id="WP_262431029.1">
    <property type="nucleotide sequence ID" value="NZ_JACRTE010000001.1"/>
</dbReference>
<dbReference type="Pfam" id="PF00535">
    <property type="entry name" value="Glycos_transf_2"/>
    <property type="match status" value="1"/>
</dbReference>
<evidence type="ECO:0000313" key="2">
    <source>
        <dbReference type="EMBL" id="MBC8595304.1"/>
    </source>
</evidence>